<name>A0AAN7ZTD5_9PEZI</name>
<evidence type="ECO:0000313" key="3">
    <source>
        <dbReference type="Proteomes" id="UP001310594"/>
    </source>
</evidence>
<gene>
    <name evidence="2" type="ORF">LTR97_007496</name>
</gene>
<dbReference type="Pfam" id="PF06985">
    <property type="entry name" value="HET"/>
    <property type="match status" value="1"/>
</dbReference>
<dbReference type="Proteomes" id="UP001310594">
    <property type="component" value="Unassembled WGS sequence"/>
</dbReference>
<dbReference type="InterPro" id="IPR010730">
    <property type="entry name" value="HET"/>
</dbReference>
<feature type="domain" description="Heterokaryon incompatibility" evidence="1">
    <location>
        <begin position="98"/>
        <end position="237"/>
    </location>
</feature>
<reference evidence="2" key="1">
    <citation type="submission" date="2023-08" db="EMBL/GenBank/DDBJ databases">
        <title>Black Yeasts Isolated from many extreme environments.</title>
        <authorList>
            <person name="Coleine C."/>
            <person name="Stajich J.E."/>
            <person name="Selbmann L."/>
        </authorList>
    </citation>
    <scope>NUCLEOTIDE SEQUENCE</scope>
    <source>
        <strain evidence="2">CCFEE 5810</strain>
    </source>
</reference>
<comment type="caution">
    <text evidence="2">The sequence shown here is derived from an EMBL/GenBank/DDBJ whole genome shotgun (WGS) entry which is preliminary data.</text>
</comment>
<dbReference type="InterPro" id="IPR052895">
    <property type="entry name" value="HetReg/Transcr_Mod"/>
</dbReference>
<dbReference type="PANTHER" id="PTHR24148:SF64">
    <property type="entry name" value="HETEROKARYON INCOMPATIBILITY DOMAIN-CONTAINING PROTEIN"/>
    <property type="match status" value="1"/>
</dbReference>
<accession>A0AAN7ZTD5</accession>
<organism evidence="2 3">
    <name type="scientific">Elasticomyces elasticus</name>
    <dbReference type="NCBI Taxonomy" id="574655"/>
    <lineage>
        <taxon>Eukaryota</taxon>
        <taxon>Fungi</taxon>
        <taxon>Dikarya</taxon>
        <taxon>Ascomycota</taxon>
        <taxon>Pezizomycotina</taxon>
        <taxon>Dothideomycetes</taxon>
        <taxon>Dothideomycetidae</taxon>
        <taxon>Mycosphaerellales</taxon>
        <taxon>Teratosphaeriaceae</taxon>
        <taxon>Elasticomyces</taxon>
    </lineage>
</organism>
<evidence type="ECO:0000259" key="1">
    <source>
        <dbReference type="Pfam" id="PF06985"/>
    </source>
</evidence>
<sequence>MANIEYAHKFTYGIETSQTQPGLTVTKGSWTRETTDRVLPPPSEQSGRDIWHNRFYKQLPEGIKATRILQLEPGGFLDVLRGSLQECIISHTGPSVGYTALSYVWGDPSDRSDILIDGQTIQITANLGRALRQVRHEELPMSLWADAICINQSNLLERNEQVGIMVDIFTAASRAFAWLGPETENTAVGMAVLRHMLMERPGEKEAPWAVLPADIILPGITDIALRPYFKRMWVVQEASLAAEVELACGSHSIVWKNTIDVVRRFERSIKLAGISPQRQSMGLPNLSSFLQLLTMQLDLSKGEKPFGLFRRHPPTMLDAIYELRHRQVTDPRDRYYALLAVISLGRTARLEPDYSLPVEEVYARVIELVMEEELMDSPESVARSGFSYPEHADLLPALGSAGRSPGDHGADFMAVTARRLDDDMASEATTKSESEEALQQRDRLIAHVEATCSRAAALIAEDKPRKAAALLSVLASGVENSGDGDVARGIARTT</sequence>
<dbReference type="AlphaFoldDB" id="A0AAN7ZTD5"/>
<dbReference type="EMBL" id="JAVRQU010000011">
    <property type="protein sequence ID" value="KAK5697358.1"/>
    <property type="molecule type" value="Genomic_DNA"/>
</dbReference>
<evidence type="ECO:0000313" key="2">
    <source>
        <dbReference type="EMBL" id="KAK5697358.1"/>
    </source>
</evidence>
<proteinExistence type="predicted"/>
<dbReference type="PANTHER" id="PTHR24148">
    <property type="entry name" value="ANKYRIN REPEAT DOMAIN-CONTAINING PROTEIN 39 HOMOLOG-RELATED"/>
    <property type="match status" value="1"/>
</dbReference>
<protein>
    <recommendedName>
        <fullName evidence="1">Heterokaryon incompatibility domain-containing protein</fullName>
    </recommendedName>
</protein>